<gene>
    <name evidence="9" type="ORF">AGERDE_LOCUS6843</name>
</gene>
<evidence type="ECO:0000256" key="5">
    <source>
        <dbReference type="PIRSR" id="PIRSR017250-50"/>
    </source>
</evidence>
<dbReference type="GO" id="GO:0000214">
    <property type="term" value="C:tRNA-intron endonuclease complex"/>
    <property type="evidence" value="ECO:0007669"/>
    <property type="project" value="UniProtKB-UniRule"/>
</dbReference>
<feature type="region of interest" description="Disordered" evidence="6">
    <location>
        <begin position="121"/>
        <end position="144"/>
    </location>
</feature>
<dbReference type="SUPFAM" id="SSF53032">
    <property type="entry name" value="tRNA-intron endonuclease catalytic domain-like"/>
    <property type="match status" value="1"/>
</dbReference>
<dbReference type="Proteomes" id="UP000789831">
    <property type="component" value="Unassembled WGS sequence"/>
</dbReference>
<dbReference type="OrthoDB" id="48041at2759"/>
<dbReference type="EC" id="4.6.1.16" evidence="4"/>
<keyword evidence="2 4" id="KW-0819">tRNA processing</keyword>
<evidence type="ECO:0000256" key="6">
    <source>
        <dbReference type="SAM" id="MobiDB-lite"/>
    </source>
</evidence>
<organism evidence="9 10">
    <name type="scientific">Ambispora gerdemannii</name>
    <dbReference type="NCBI Taxonomy" id="144530"/>
    <lineage>
        <taxon>Eukaryota</taxon>
        <taxon>Fungi</taxon>
        <taxon>Fungi incertae sedis</taxon>
        <taxon>Mucoromycota</taxon>
        <taxon>Glomeromycotina</taxon>
        <taxon>Glomeromycetes</taxon>
        <taxon>Archaeosporales</taxon>
        <taxon>Ambisporaceae</taxon>
        <taxon>Ambispora</taxon>
    </lineage>
</organism>
<comment type="caution">
    <text evidence="9">The sequence shown here is derived from an EMBL/GenBank/DDBJ whole genome shotgun (WGS) entry which is preliminary data.</text>
</comment>
<feature type="domain" description="tRNA intron endonuclease catalytic" evidence="7">
    <location>
        <begin position="201"/>
        <end position="278"/>
    </location>
</feature>
<dbReference type="InterPro" id="IPR011856">
    <property type="entry name" value="tRNA_endonuc-like_dom_sf"/>
</dbReference>
<feature type="active site" evidence="5">
    <location>
        <position position="268"/>
    </location>
</feature>
<evidence type="ECO:0000256" key="3">
    <source>
        <dbReference type="ARBA" id="ARBA00023239"/>
    </source>
</evidence>
<evidence type="ECO:0000313" key="10">
    <source>
        <dbReference type="Proteomes" id="UP000789831"/>
    </source>
</evidence>
<keyword evidence="10" id="KW-1185">Reference proteome</keyword>
<name>A0A9N9FRC4_9GLOM</name>
<dbReference type="InterPro" id="IPR016690">
    <property type="entry name" value="TSEN34"/>
</dbReference>
<proteinExistence type="inferred from homology"/>
<accession>A0A9N9FRC4</accession>
<dbReference type="Gene3D" id="3.40.1350.10">
    <property type="match status" value="1"/>
</dbReference>
<evidence type="ECO:0000313" key="9">
    <source>
        <dbReference type="EMBL" id="CAG8554596.1"/>
    </source>
</evidence>
<dbReference type="GO" id="GO:0000213">
    <property type="term" value="F:tRNA-intron lyase activity"/>
    <property type="evidence" value="ECO:0007669"/>
    <property type="project" value="UniProtKB-UniRule"/>
</dbReference>
<comment type="similarity">
    <text evidence="1 4">Belongs to the tRNA-intron endonuclease family.</text>
</comment>
<dbReference type="Pfam" id="PF26577">
    <property type="entry name" value="TSEN34_N"/>
    <property type="match status" value="1"/>
</dbReference>
<keyword evidence="3 4" id="KW-0456">Lyase</keyword>
<dbReference type="GO" id="GO:0003676">
    <property type="term" value="F:nucleic acid binding"/>
    <property type="evidence" value="ECO:0007669"/>
    <property type="project" value="InterPro"/>
</dbReference>
<feature type="compositionally biased region" description="Basic and acidic residues" evidence="6">
    <location>
        <begin position="121"/>
        <end position="132"/>
    </location>
</feature>
<dbReference type="GO" id="GO:0000379">
    <property type="term" value="P:tRNA-type intron splice site recognition and cleavage"/>
    <property type="evidence" value="ECO:0007669"/>
    <property type="project" value="UniProtKB-UniRule"/>
</dbReference>
<feature type="active site" evidence="5">
    <location>
        <position position="229"/>
    </location>
</feature>
<dbReference type="EMBL" id="CAJVPL010001134">
    <property type="protein sequence ID" value="CAG8554596.1"/>
    <property type="molecule type" value="Genomic_DNA"/>
</dbReference>
<sequence>MAEKLNNSTIAIIPPFKVYILNDKAFVWDPDGLIVGSLVGTLPRFPMQNLYFGLPLTLMPEEVTLLLSKGQIIISLKFDARKTHTVPTNGQLDQFNRLRFEDEQRQENEYLQVRNEKSAKYRKEHEIKKESHASSSSTENPDITNTEIEQKYPTTKFSPIAHLPTTSDSFAWYNDNNGFTTIEQAATAKLWRWPNTEKDQHRFKVFSDLWERGYFITNGIKFGGDFLLYSGDPLRYHSQIIATIVDINRPVSALDIITFGRMGTITKKSQLLCSWNEKQNKAVYISFKWTGLD</sequence>
<dbReference type="InterPro" id="IPR006677">
    <property type="entry name" value="tRNA_intron_Endonuc_cat-like"/>
</dbReference>
<reference evidence="9" key="1">
    <citation type="submission" date="2021-06" db="EMBL/GenBank/DDBJ databases">
        <authorList>
            <person name="Kallberg Y."/>
            <person name="Tangrot J."/>
            <person name="Rosling A."/>
        </authorList>
    </citation>
    <scope>NUCLEOTIDE SEQUENCE</scope>
    <source>
        <strain evidence="9">MT106</strain>
    </source>
</reference>
<protein>
    <recommendedName>
        <fullName evidence="4">tRNA-splicing endonuclease subunit Sen34</fullName>
        <ecNumber evidence="4">4.6.1.16</ecNumber>
    </recommendedName>
</protein>
<feature type="compositionally biased region" description="Polar residues" evidence="6">
    <location>
        <begin position="133"/>
        <end position="144"/>
    </location>
</feature>
<comment type="function">
    <text evidence="4">Constitutes one of the two catalytic subunit of the tRNA-splicing endonuclease complex, a complex responsible for identification and cleavage of the splice sites in pre-tRNA. It cleaves pre-tRNA at the 5'- and 3'-splice sites to release the intron. The products are an intron and two tRNA half-molecules bearing 2',3'-cyclic phosphate and 5'-OH termini. There are no conserved sequences at the splice sites, but the intron is invariably located at the same site in the gene, placing the splice sites an invariant distance from the constant structural features of the tRNA body.</text>
</comment>
<dbReference type="AlphaFoldDB" id="A0A9N9FRC4"/>
<dbReference type="PIRSF" id="PIRSF017250">
    <property type="entry name" value="tRNA_splic_SEN34"/>
    <property type="match status" value="1"/>
</dbReference>
<feature type="active site" evidence="5">
    <location>
        <position position="237"/>
    </location>
</feature>
<dbReference type="Pfam" id="PF01974">
    <property type="entry name" value="tRNA_int_endo"/>
    <property type="match status" value="1"/>
</dbReference>
<evidence type="ECO:0000256" key="4">
    <source>
        <dbReference type="PIRNR" id="PIRNR017250"/>
    </source>
</evidence>
<dbReference type="CDD" id="cd22363">
    <property type="entry name" value="tRNA-intron_lyase_C"/>
    <property type="match status" value="1"/>
</dbReference>
<evidence type="ECO:0000256" key="1">
    <source>
        <dbReference type="ARBA" id="ARBA00008078"/>
    </source>
</evidence>
<dbReference type="PANTHER" id="PTHR13070:SF0">
    <property type="entry name" value="TRNA-SPLICING ENDONUCLEASE SUBUNIT SEN34"/>
    <property type="match status" value="1"/>
</dbReference>
<evidence type="ECO:0000259" key="8">
    <source>
        <dbReference type="Pfam" id="PF26577"/>
    </source>
</evidence>
<dbReference type="InterPro" id="IPR059049">
    <property type="entry name" value="TSEN34_N"/>
</dbReference>
<evidence type="ECO:0000259" key="7">
    <source>
        <dbReference type="Pfam" id="PF01974"/>
    </source>
</evidence>
<dbReference type="InterPro" id="IPR036167">
    <property type="entry name" value="tRNA_intron_Endo_cat-like_sf"/>
</dbReference>
<dbReference type="PANTHER" id="PTHR13070">
    <property type="entry name" value="TRNA-SPLICING ENDONUCLEASE SUBUNIT SEN34-RELATED"/>
    <property type="match status" value="1"/>
</dbReference>
<feature type="domain" description="TSEN34 N-terminal" evidence="8">
    <location>
        <begin position="17"/>
        <end position="72"/>
    </location>
</feature>
<evidence type="ECO:0000256" key="2">
    <source>
        <dbReference type="ARBA" id="ARBA00022694"/>
    </source>
</evidence>